<organism evidence="14 15">
    <name type="scientific">Desulfomicrobium baculatum (strain DSM 4028 / VKM B-1378 / X)</name>
    <name type="common">Desulfovibrio baculatus</name>
    <dbReference type="NCBI Taxonomy" id="525897"/>
    <lineage>
        <taxon>Bacteria</taxon>
        <taxon>Pseudomonadati</taxon>
        <taxon>Thermodesulfobacteriota</taxon>
        <taxon>Desulfovibrionia</taxon>
        <taxon>Desulfovibrionales</taxon>
        <taxon>Desulfomicrobiaceae</taxon>
        <taxon>Desulfomicrobium</taxon>
    </lineage>
</organism>
<accession>C7LSJ3</accession>
<dbReference type="RefSeq" id="WP_012805292.1">
    <property type="nucleotide sequence ID" value="NC_013173.1"/>
</dbReference>
<keyword evidence="15" id="KW-1185">Reference proteome</keyword>
<dbReference type="Proteomes" id="UP000002216">
    <property type="component" value="Chromosome"/>
</dbReference>
<dbReference type="AlphaFoldDB" id="C7LSJ3"/>
<protein>
    <recommendedName>
        <fullName evidence="4">ferredoxin:thioredoxin reductase</fullName>
        <ecNumber evidence="4">1.8.7.2</ecNumber>
    </recommendedName>
    <alternativeName>
        <fullName evidence="12">Ferredoxin-thioredoxin reductase subunit B</fullName>
    </alternativeName>
</protein>
<dbReference type="Pfam" id="PF02943">
    <property type="entry name" value="FeThRed_B"/>
    <property type="match status" value="1"/>
</dbReference>
<dbReference type="EC" id="1.8.7.2" evidence="4"/>
<name>C7LSJ3_DESBD</name>
<comment type="similarity">
    <text evidence="3">Belongs to the ferredoxin thioredoxin reductase beta subunit family.</text>
</comment>
<keyword evidence="7" id="KW-0560">Oxidoreductase</keyword>
<comment type="cofactor">
    <cofactor evidence="1">
        <name>[4Fe-4S] cluster</name>
        <dbReference type="ChEBI" id="CHEBI:49883"/>
    </cofactor>
</comment>
<keyword evidence="5" id="KW-0004">4Fe-4S</keyword>
<evidence type="ECO:0000256" key="3">
    <source>
        <dbReference type="ARBA" id="ARBA00007941"/>
    </source>
</evidence>
<dbReference type="GO" id="GO:0016730">
    <property type="term" value="F:oxidoreductase activity, acting on iron-sulfur proteins as donors"/>
    <property type="evidence" value="ECO:0007669"/>
    <property type="project" value="InterPro"/>
</dbReference>
<keyword evidence="6" id="KW-0479">Metal-binding</keyword>
<evidence type="ECO:0000256" key="12">
    <source>
        <dbReference type="ARBA" id="ARBA00030295"/>
    </source>
</evidence>
<keyword evidence="10" id="KW-1015">Disulfide bond</keyword>
<evidence type="ECO:0000256" key="11">
    <source>
        <dbReference type="ARBA" id="ARBA00026011"/>
    </source>
</evidence>
<evidence type="ECO:0000256" key="10">
    <source>
        <dbReference type="ARBA" id="ARBA00023157"/>
    </source>
</evidence>
<evidence type="ECO:0000256" key="1">
    <source>
        <dbReference type="ARBA" id="ARBA00001966"/>
    </source>
</evidence>
<evidence type="ECO:0000256" key="8">
    <source>
        <dbReference type="ARBA" id="ARBA00023004"/>
    </source>
</evidence>
<dbReference type="InterPro" id="IPR036644">
    <property type="entry name" value="FTR_bsu_sf"/>
</dbReference>
<evidence type="ECO:0000256" key="5">
    <source>
        <dbReference type="ARBA" id="ARBA00022485"/>
    </source>
</evidence>
<evidence type="ECO:0000256" key="7">
    <source>
        <dbReference type="ARBA" id="ARBA00023002"/>
    </source>
</evidence>
<dbReference type="PANTHER" id="PTHR35113:SF1">
    <property type="entry name" value="FERREDOXIN-THIOREDOXIN REDUCTASE CATALYTIC CHAIN, CHLOROPLASTIC"/>
    <property type="match status" value="1"/>
</dbReference>
<evidence type="ECO:0000256" key="2">
    <source>
        <dbReference type="ARBA" id="ARBA00003945"/>
    </source>
</evidence>
<gene>
    <name evidence="14" type="ordered locus">Dbac_0077</name>
</gene>
<evidence type="ECO:0000256" key="6">
    <source>
        <dbReference type="ARBA" id="ARBA00022723"/>
    </source>
</evidence>
<evidence type="ECO:0000313" key="14">
    <source>
        <dbReference type="EMBL" id="ACU88207.1"/>
    </source>
</evidence>
<sequence length="116" mass="13477">MTPEELYEKLRPLQEAKGYFFNKDKAFVLDLMESLLINRERYGYMACPCRLASGNRDLDKDIFCPCVYRDPDVAEFGACYCGLYVSKEWNDGSIPQETVPERRDPEKLMAGLLFEE</sequence>
<dbReference type="GO" id="GO:0046872">
    <property type="term" value="F:metal ion binding"/>
    <property type="evidence" value="ECO:0007669"/>
    <property type="project" value="UniProtKB-KW"/>
</dbReference>
<evidence type="ECO:0000256" key="13">
    <source>
        <dbReference type="ARBA" id="ARBA00048150"/>
    </source>
</evidence>
<keyword evidence="8" id="KW-0408">Iron</keyword>
<reference evidence="14 15" key="1">
    <citation type="journal article" date="2009" name="Stand. Genomic Sci.">
        <title>Complete genome sequence of Desulfomicrobium baculatum type strain (X).</title>
        <authorList>
            <person name="Copeland A."/>
            <person name="Spring S."/>
            <person name="Goker M."/>
            <person name="Schneider S."/>
            <person name="Lapidus A."/>
            <person name="Del Rio T.G."/>
            <person name="Tice H."/>
            <person name="Cheng J.F."/>
            <person name="Chen F."/>
            <person name="Nolan M."/>
            <person name="Bruce D."/>
            <person name="Goodwin L."/>
            <person name="Pitluck S."/>
            <person name="Ivanova N."/>
            <person name="Mavrommatis K."/>
            <person name="Ovchinnikova G."/>
            <person name="Pati A."/>
            <person name="Chen A."/>
            <person name="Palaniappan K."/>
            <person name="Land M."/>
            <person name="Hauser L."/>
            <person name="Chang Y.J."/>
            <person name="Jeffries C.C."/>
            <person name="Meincke L."/>
            <person name="Sims D."/>
            <person name="Brettin T."/>
            <person name="Detter J.C."/>
            <person name="Han C."/>
            <person name="Chain P."/>
            <person name="Bristow J."/>
            <person name="Eisen J.A."/>
            <person name="Markowitz V."/>
            <person name="Hugenholtz P."/>
            <person name="Kyrpides N.C."/>
            <person name="Klenk H.P."/>
            <person name="Lucas S."/>
        </authorList>
    </citation>
    <scope>NUCLEOTIDE SEQUENCE [LARGE SCALE GENOMIC DNA]</scope>
    <source>
        <strain evidence="15">DSM 4028 / VKM B-1378 / X</strain>
    </source>
</reference>
<dbReference type="HOGENOM" id="CLU_169701_0_0_7"/>
<dbReference type="EMBL" id="CP001629">
    <property type="protein sequence ID" value="ACU88207.1"/>
    <property type="molecule type" value="Genomic_DNA"/>
</dbReference>
<dbReference type="InterPro" id="IPR004209">
    <property type="entry name" value="FTR_bsu"/>
</dbReference>
<comment type="function">
    <text evidence="2">Catalytic subunit of the ferredoxin-thioredoxin reductase (FTR), which catalyzes the two-electron reduction of thioredoxins by the electrons provided by reduced ferredoxin.</text>
</comment>
<dbReference type="OrthoDB" id="9782739at2"/>
<keyword evidence="9" id="KW-0411">Iron-sulfur</keyword>
<comment type="catalytic activity">
    <reaction evidence="13">
        <text>[thioredoxin]-disulfide + 2 reduced [2Fe-2S]-[ferredoxin] + 2 H(+) = [thioredoxin]-dithiol + 2 oxidized [2Fe-2S]-[ferredoxin]</text>
        <dbReference type="Rhea" id="RHEA:42336"/>
        <dbReference type="Rhea" id="RHEA-COMP:10000"/>
        <dbReference type="Rhea" id="RHEA-COMP:10001"/>
        <dbReference type="Rhea" id="RHEA-COMP:10698"/>
        <dbReference type="Rhea" id="RHEA-COMP:10700"/>
        <dbReference type="ChEBI" id="CHEBI:15378"/>
        <dbReference type="ChEBI" id="CHEBI:29950"/>
        <dbReference type="ChEBI" id="CHEBI:33737"/>
        <dbReference type="ChEBI" id="CHEBI:33738"/>
        <dbReference type="ChEBI" id="CHEBI:50058"/>
        <dbReference type="EC" id="1.8.7.2"/>
    </reaction>
</comment>
<evidence type="ECO:0000256" key="4">
    <source>
        <dbReference type="ARBA" id="ARBA00012358"/>
    </source>
</evidence>
<dbReference type="STRING" id="525897.Dbac_0077"/>
<dbReference type="Gene3D" id="3.90.460.10">
    <property type="entry name" value="Ferredoxin thioredoxin reductase catalytic beta subunit"/>
    <property type="match status" value="1"/>
</dbReference>
<dbReference type="SUPFAM" id="SSF57662">
    <property type="entry name" value="Ferredoxin thioredoxin reductase (FTR), catalytic beta chain"/>
    <property type="match status" value="1"/>
</dbReference>
<dbReference type="KEGG" id="dba:Dbac_0077"/>
<comment type="subunit">
    <text evidence="11">Heterodimer of subunit A (variable subunit) and subunit B (catalytic subunit). Heterodimeric FTR forms a complex with ferredoxin and thioredoxin.</text>
</comment>
<evidence type="ECO:0000256" key="9">
    <source>
        <dbReference type="ARBA" id="ARBA00023014"/>
    </source>
</evidence>
<proteinExistence type="inferred from homology"/>
<dbReference type="eggNOG" id="COG4802">
    <property type="taxonomic scope" value="Bacteria"/>
</dbReference>
<evidence type="ECO:0000313" key="15">
    <source>
        <dbReference type="Proteomes" id="UP000002216"/>
    </source>
</evidence>
<dbReference type="PANTHER" id="PTHR35113">
    <property type="entry name" value="FERREDOXIN-THIOREDOXIN REDUCTASE CATALYTIC CHAIN, CHLOROPLASTIC"/>
    <property type="match status" value="1"/>
</dbReference>
<dbReference type="GO" id="GO:0051539">
    <property type="term" value="F:4 iron, 4 sulfur cluster binding"/>
    <property type="evidence" value="ECO:0007669"/>
    <property type="project" value="UniProtKB-KW"/>
</dbReference>